<comment type="similarity">
    <text evidence="1 6 7">Belongs to the peptidase S8 family.</text>
</comment>
<dbReference type="PROSITE" id="PS00138">
    <property type="entry name" value="SUBTILASE_SER"/>
    <property type="match status" value="1"/>
</dbReference>
<evidence type="ECO:0000259" key="8">
    <source>
        <dbReference type="Pfam" id="PF00082"/>
    </source>
</evidence>
<feature type="domain" description="Peptidase S8/S53" evidence="8">
    <location>
        <begin position="128"/>
        <end position="319"/>
    </location>
</feature>
<dbReference type="AlphaFoldDB" id="A0AB73T188"/>
<protein>
    <submittedName>
        <fullName evidence="10">Subtilase family protein</fullName>
    </submittedName>
</protein>
<keyword evidence="2 6" id="KW-0645">Protease</keyword>
<sequence length="595" mass="64895">MTDQKIENMLNLALDATEEERRKSLELDVGYDPIDRSWDVIVKYSGSLEGLRSRLEAMLGEEVNTIRVVELSNEYAIITLPESLIDYMAAQPEIEYVEKPKRLFFSVNQGRMASCISPLQTPQYNLQGQGILVAVIDSGVDYTHPDFRNEDGSTRILNIWDQTAANAPPGPPEGFRTGAEYTREQINEALAADTAAERSRLVPERDLSGHGTAVLGIAAGNGRASGGQYRGVAPQSDILVVKLGVPREDGFPRTTELMEAVDYVVRKSLEYQLPVAINLSFGNVYGSHDGSSLLETYLDDMANLWKSTISVGTGNEGGTGGHTSGVLANPPAGTAGTREVELGIADNELSVNLQIWKSYVDEFDIVFVHPSGQRIGPLQEVLGPQRFQAGNTQLLVYYGEPSPYSTAQEIYVDFIPTDTYIDSGVWRIQLIPKRITDGRFDMWLPSSNVLNFGTRFYEPTAETTLTIPSTARKVIAVGAYDSRLRTYASFSGRGYTRDGAQVKPDIAAPGVGIVTTAPGGGYAPMTGTSFATPFVTGASALLMQWGIVQGNDPYLYGEKVKAYLIRGARPLLADREYPNPMLGYGVLCVRDSLPI</sequence>
<comment type="caution">
    <text evidence="10">The sequence shown here is derived from an EMBL/GenBank/DDBJ whole genome shotgun (WGS) entry which is preliminary data.</text>
</comment>
<evidence type="ECO:0000256" key="5">
    <source>
        <dbReference type="PIRSR" id="PIRSR615500-1"/>
    </source>
</evidence>
<dbReference type="RefSeq" id="WP_109747554.1">
    <property type="nucleotide sequence ID" value="NZ_JANKBI010000011.1"/>
</dbReference>
<dbReference type="Gene3D" id="3.40.50.200">
    <property type="entry name" value="Peptidase S8/S53 domain"/>
    <property type="match status" value="1"/>
</dbReference>
<dbReference type="InterPro" id="IPR015500">
    <property type="entry name" value="Peptidase_S8_subtilisin-rel"/>
</dbReference>
<dbReference type="PIRSF" id="PIRSF037894">
    <property type="entry name" value="Subtilisin_rel_CspABC"/>
    <property type="match status" value="1"/>
</dbReference>
<dbReference type="InterPro" id="IPR000209">
    <property type="entry name" value="Peptidase_S8/S53_dom"/>
</dbReference>
<gene>
    <name evidence="10" type="ORF">C7383_11189</name>
</gene>
<evidence type="ECO:0000256" key="6">
    <source>
        <dbReference type="PROSITE-ProRule" id="PRU01240"/>
    </source>
</evidence>
<dbReference type="InterPro" id="IPR023827">
    <property type="entry name" value="Peptidase_S8_Asp-AS"/>
</dbReference>
<feature type="active site" description="Charge relay system" evidence="5 6">
    <location>
        <position position="529"/>
    </location>
</feature>
<name>A0AB73T188_9FIRM</name>
<proteinExistence type="inferred from homology"/>
<dbReference type="InterPro" id="IPR017310">
    <property type="entry name" value="Pept_S8A_subtilisin_clostridia"/>
</dbReference>
<reference evidence="10 11" key="1">
    <citation type="submission" date="2018-05" db="EMBL/GenBank/DDBJ databases">
        <authorList>
            <person name="Goeker M."/>
            <person name="Huntemann M."/>
            <person name="Clum A."/>
            <person name="Pillay M."/>
            <person name="Palaniappan K."/>
            <person name="Varghese N."/>
            <person name="Mikhailova N."/>
            <person name="Stamatis D."/>
            <person name="Reddy T."/>
            <person name="Daum C."/>
            <person name="Shapiro N."/>
            <person name="Ivanova N."/>
            <person name="Kyrpides N."/>
            <person name="Woyke T."/>
        </authorList>
    </citation>
    <scope>NUCLEOTIDE SEQUENCE [LARGE SCALE GENOMIC DNA]</scope>
    <source>
        <strain evidence="10 11">DSM 26524</strain>
    </source>
</reference>
<keyword evidence="11" id="KW-1185">Reference proteome</keyword>
<dbReference type="PANTHER" id="PTHR43806:SF11">
    <property type="entry name" value="CEREVISIN-RELATED"/>
    <property type="match status" value="1"/>
</dbReference>
<dbReference type="InterPro" id="IPR023828">
    <property type="entry name" value="Peptidase_S8_Ser-AS"/>
</dbReference>
<feature type="domain" description="Csp protease B prodomain" evidence="9">
    <location>
        <begin position="4"/>
        <end position="101"/>
    </location>
</feature>
<dbReference type="GO" id="GO:0006508">
    <property type="term" value="P:proteolysis"/>
    <property type="evidence" value="ECO:0007669"/>
    <property type="project" value="UniProtKB-KW"/>
</dbReference>
<organism evidence="10 11">
    <name type="scientific">Murimonas intestini</name>
    <dbReference type="NCBI Taxonomy" id="1337051"/>
    <lineage>
        <taxon>Bacteria</taxon>
        <taxon>Bacillati</taxon>
        <taxon>Bacillota</taxon>
        <taxon>Clostridia</taxon>
        <taxon>Lachnospirales</taxon>
        <taxon>Lachnospiraceae</taxon>
        <taxon>Murimonas</taxon>
    </lineage>
</organism>
<evidence type="ECO:0000256" key="4">
    <source>
        <dbReference type="ARBA" id="ARBA00022825"/>
    </source>
</evidence>
<evidence type="ECO:0000256" key="7">
    <source>
        <dbReference type="RuleBase" id="RU003355"/>
    </source>
</evidence>
<dbReference type="SUPFAM" id="SSF52743">
    <property type="entry name" value="Subtilisin-like"/>
    <property type="match status" value="1"/>
</dbReference>
<dbReference type="InterPro" id="IPR034045">
    <property type="entry name" value="Pep_S8_CspA-like"/>
</dbReference>
<dbReference type="Pfam" id="PF18425">
    <property type="entry name" value="CspB_prodomain"/>
    <property type="match status" value="1"/>
</dbReference>
<dbReference type="GO" id="GO:0004252">
    <property type="term" value="F:serine-type endopeptidase activity"/>
    <property type="evidence" value="ECO:0007669"/>
    <property type="project" value="UniProtKB-UniRule"/>
</dbReference>
<keyword evidence="3 6" id="KW-0378">Hydrolase</keyword>
<dbReference type="PROSITE" id="PS00136">
    <property type="entry name" value="SUBTILASE_ASP"/>
    <property type="match status" value="1"/>
</dbReference>
<dbReference type="InterPro" id="IPR050131">
    <property type="entry name" value="Peptidase_S8_subtilisin-like"/>
</dbReference>
<dbReference type="PANTHER" id="PTHR43806">
    <property type="entry name" value="PEPTIDASE S8"/>
    <property type="match status" value="1"/>
</dbReference>
<evidence type="ECO:0000313" key="10">
    <source>
        <dbReference type="EMBL" id="PWJ73757.1"/>
    </source>
</evidence>
<dbReference type="Gene3D" id="3.30.70.2980">
    <property type="match status" value="1"/>
</dbReference>
<accession>A0AB73T188</accession>
<keyword evidence="4 6" id="KW-0720">Serine protease</keyword>
<evidence type="ECO:0000256" key="2">
    <source>
        <dbReference type="ARBA" id="ARBA00022670"/>
    </source>
</evidence>
<dbReference type="InterPro" id="IPR041365">
    <property type="entry name" value="CspB_prodomain"/>
</dbReference>
<dbReference type="EMBL" id="QGGY01000011">
    <property type="protein sequence ID" value="PWJ73757.1"/>
    <property type="molecule type" value="Genomic_DNA"/>
</dbReference>
<dbReference type="Pfam" id="PF00082">
    <property type="entry name" value="Peptidase_S8"/>
    <property type="match status" value="2"/>
</dbReference>
<dbReference type="PRINTS" id="PR00723">
    <property type="entry name" value="SUBTILISIN"/>
</dbReference>
<evidence type="ECO:0000256" key="1">
    <source>
        <dbReference type="ARBA" id="ARBA00011073"/>
    </source>
</evidence>
<dbReference type="InterPro" id="IPR036852">
    <property type="entry name" value="Peptidase_S8/S53_dom_sf"/>
</dbReference>
<evidence type="ECO:0000259" key="9">
    <source>
        <dbReference type="Pfam" id="PF18425"/>
    </source>
</evidence>
<dbReference type="Proteomes" id="UP000245412">
    <property type="component" value="Unassembled WGS sequence"/>
</dbReference>
<evidence type="ECO:0000256" key="3">
    <source>
        <dbReference type="ARBA" id="ARBA00022801"/>
    </source>
</evidence>
<dbReference type="CDD" id="cd07478">
    <property type="entry name" value="Peptidases_S8_CspA-like"/>
    <property type="match status" value="1"/>
</dbReference>
<feature type="active site" description="Charge relay system" evidence="5 6">
    <location>
        <position position="137"/>
    </location>
</feature>
<feature type="domain" description="Peptidase S8/S53" evidence="8">
    <location>
        <begin position="460"/>
        <end position="585"/>
    </location>
</feature>
<dbReference type="PROSITE" id="PS51892">
    <property type="entry name" value="SUBTILASE"/>
    <property type="match status" value="1"/>
</dbReference>
<dbReference type="Gene3D" id="2.60.120.1290">
    <property type="match status" value="1"/>
</dbReference>
<feature type="active site" description="Charge relay system" evidence="5 6">
    <location>
        <position position="210"/>
    </location>
</feature>
<evidence type="ECO:0000313" key="11">
    <source>
        <dbReference type="Proteomes" id="UP000245412"/>
    </source>
</evidence>